<evidence type="ECO:0000313" key="2">
    <source>
        <dbReference type="Proteomes" id="UP000229972"/>
    </source>
</evidence>
<accession>A0A2H0V839</accession>
<comment type="caution">
    <text evidence="1">The sequence shown here is derived from an EMBL/GenBank/DDBJ whole genome shotgun (WGS) entry which is preliminary data.</text>
</comment>
<dbReference type="GO" id="GO:0016757">
    <property type="term" value="F:glycosyltransferase activity"/>
    <property type="evidence" value="ECO:0007669"/>
    <property type="project" value="TreeGrafter"/>
</dbReference>
<protein>
    <submittedName>
        <fullName evidence="1">UDP-glucuronosyltransferase</fullName>
    </submittedName>
</protein>
<dbReference type="AlphaFoldDB" id="A0A2H0V839"/>
<organism evidence="1 2">
    <name type="scientific">Candidatus Falkowbacteria bacterium CG10_big_fil_rev_8_21_14_0_10_37_18</name>
    <dbReference type="NCBI Taxonomy" id="1974562"/>
    <lineage>
        <taxon>Bacteria</taxon>
        <taxon>Candidatus Falkowiibacteriota</taxon>
    </lineage>
</organism>
<evidence type="ECO:0000313" key="1">
    <source>
        <dbReference type="EMBL" id="PIR95274.1"/>
    </source>
</evidence>
<gene>
    <name evidence="1" type="ORF">COT93_03420</name>
</gene>
<keyword evidence="1" id="KW-0808">Transferase</keyword>
<dbReference type="SUPFAM" id="SSF53756">
    <property type="entry name" value="UDP-Glycosyltransferase/glycogen phosphorylase"/>
    <property type="match status" value="1"/>
</dbReference>
<dbReference type="PANTHER" id="PTHR21015:SF22">
    <property type="entry name" value="GLYCOSYLTRANSFERASE"/>
    <property type="match status" value="1"/>
</dbReference>
<dbReference type="PANTHER" id="PTHR21015">
    <property type="entry name" value="UDP-N-ACETYLGLUCOSAMINE--N-ACETYLMURAMYL-(PENTAPEPTIDE) PYROPHOSPHORYL-UNDECAPRENOL N-ACETYLGLUCOSAMINE TRANSFERASE 1"/>
    <property type="match status" value="1"/>
</dbReference>
<sequence length="363" mass="41639">MTYLFFIQGEGRGHLTQALTLQEKLLSRGHQVLAFVVGNDHDVALPSFFTEQITSPILTIASPGFVVDKEGRGIKIISSALIAIKNLPRYWRSIQTIKKTIEQYQPDVLVSFYEPLAGQYYRIYKDSRPLFCLGHQYFIDSPSFKFPLSSKLPRLAFQFYNRLTAPSHSQKIALSFTKENDNPKKNFWVCPPLIRREIKQQKPSDNNFLLIYLLNAGYSRDIINWSTKHPDIKIEAFWNNPEQEVSYFGSNLIFHHLSGSKFISKLSDCHAYTSTAGFDSIAEAAYLQKQIMMVPTKNHFEQKCNAVDATRAKIAITSDNFNLSLITQKSTRSSSGLTTFKEWVDNYDNKIVNILENKNKYFT</sequence>
<dbReference type="Pfam" id="PF13528">
    <property type="entry name" value="Glyco_trans_1_3"/>
    <property type="match status" value="1"/>
</dbReference>
<name>A0A2H0V839_9BACT</name>
<proteinExistence type="predicted"/>
<reference evidence="2" key="1">
    <citation type="submission" date="2017-09" db="EMBL/GenBank/DDBJ databases">
        <title>Depth-based differentiation of microbial function through sediment-hosted aquifers and enrichment of novel symbionts in the deep terrestrial subsurface.</title>
        <authorList>
            <person name="Probst A.J."/>
            <person name="Ladd B."/>
            <person name="Jarett J.K."/>
            <person name="Geller-Mcgrath D.E."/>
            <person name="Sieber C.M.K."/>
            <person name="Emerson J.B."/>
            <person name="Anantharaman K."/>
            <person name="Thomas B.C."/>
            <person name="Malmstrom R."/>
            <person name="Stieglmeier M."/>
            <person name="Klingl A."/>
            <person name="Woyke T."/>
            <person name="Ryan C.M."/>
            <person name="Banfield J.F."/>
        </authorList>
    </citation>
    <scope>NUCLEOTIDE SEQUENCE [LARGE SCALE GENOMIC DNA]</scope>
</reference>
<dbReference type="EMBL" id="PFAL01000031">
    <property type="protein sequence ID" value="PIR95274.1"/>
    <property type="molecule type" value="Genomic_DNA"/>
</dbReference>
<dbReference type="Proteomes" id="UP000229972">
    <property type="component" value="Unassembled WGS sequence"/>
</dbReference>